<dbReference type="Pfam" id="PF05949">
    <property type="entry name" value="DUF881"/>
    <property type="match status" value="1"/>
</dbReference>
<comment type="caution">
    <text evidence="3">The sequence shown here is derived from an EMBL/GenBank/DDBJ whole genome shotgun (WGS) entry which is preliminary data.</text>
</comment>
<evidence type="ECO:0000256" key="2">
    <source>
        <dbReference type="SAM" id="Phobius"/>
    </source>
</evidence>
<dbReference type="PANTHER" id="PTHR37313:SF4">
    <property type="entry name" value="CONSERVED MEMBRANE PROTEIN-RELATED"/>
    <property type="match status" value="1"/>
</dbReference>
<name>A0ABU2NTP6_9ACTN</name>
<sequence>MSRIRIRPARLASIGIFALAGLIFWISFDTAEGHNIRTDETMLRLSDLIRERSDRNARLESSAAGLRNDVDALAEGDNGTTDAERRALRDAKRAAGTSAVTGSGLTVTLTDAPPDAVPLIPGVPDPSPNDLVIHQQDLQAVVNALWKGGAKGIKVMDQRLISTSAVRCVGNTLILQGRVYSPPYTITAVGDPAGLRQAMDTSPSIQNYLGYVDAYGLGWDVQQHRRTTVPGYSGTVDLQHAEPAEPAEPAE</sequence>
<proteinExistence type="inferred from homology"/>
<keyword evidence="2" id="KW-0812">Transmembrane</keyword>
<dbReference type="Proteomes" id="UP001183414">
    <property type="component" value="Unassembled WGS sequence"/>
</dbReference>
<keyword evidence="2" id="KW-1133">Transmembrane helix</keyword>
<accession>A0ABU2NTP6</accession>
<dbReference type="PANTHER" id="PTHR37313">
    <property type="entry name" value="UPF0749 PROTEIN RV1825"/>
    <property type="match status" value="1"/>
</dbReference>
<feature type="transmembrane region" description="Helical" evidence="2">
    <location>
        <begin position="9"/>
        <end position="28"/>
    </location>
</feature>
<organism evidence="3 4">
    <name type="scientific">Streptomyces hazeniae</name>
    <dbReference type="NCBI Taxonomy" id="3075538"/>
    <lineage>
        <taxon>Bacteria</taxon>
        <taxon>Bacillati</taxon>
        <taxon>Actinomycetota</taxon>
        <taxon>Actinomycetes</taxon>
        <taxon>Kitasatosporales</taxon>
        <taxon>Streptomycetaceae</taxon>
        <taxon>Streptomyces</taxon>
    </lineage>
</organism>
<evidence type="ECO:0000313" key="4">
    <source>
        <dbReference type="Proteomes" id="UP001183414"/>
    </source>
</evidence>
<evidence type="ECO:0000256" key="1">
    <source>
        <dbReference type="ARBA" id="ARBA00009108"/>
    </source>
</evidence>
<dbReference type="Gene3D" id="3.30.70.1880">
    <property type="entry name" value="Protein of unknown function DUF881"/>
    <property type="match status" value="1"/>
</dbReference>
<reference evidence="4" key="1">
    <citation type="submission" date="2023-07" db="EMBL/GenBank/DDBJ databases">
        <title>30 novel species of actinomycetes from the DSMZ collection.</title>
        <authorList>
            <person name="Nouioui I."/>
        </authorList>
    </citation>
    <scope>NUCLEOTIDE SEQUENCE [LARGE SCALE GENOMIC DNA]</scope>
    <source>
        <strain evidence="4">DSM 42041</strain>
    </source>
</reference>
<evidence type="ECO:0000313" key="3">
    <source>
        <dbReference type="EMBL" id="MDT0378993.1"/>
    </source>
</evidence>
<dbReference type="InterPro" id="IPR010273">
    <property type="entry name" value="DUF881"/>
</dbReference>
<keyword evidence="2" id="KW-0472">Membrane</keyword>
<dbReference type="RefSeq" id="WP_311672811.1">
    <property type="nucleotide sequence ID" value="NZ_JAVREQ010000006.1"/>
</dbReference>
<dbReference type="EMBL" id="JAVREQ010000006">
    <property type="protein sequence ID" value="MDT0378993.1"/>
    <property type="molecule type" value="Genomic_DNA"/>
</dbReference>
<protein>
    <submittedName>
        <fullName evidence="3">DUF881 domain-containing protein</fullName>
    </submittedName>
</protein>
<comment type="similarity">
    <text evidence="1">Belongs to the UPF0749 family.</text>
</comment>
<keyword evidence="4" id="KW-1185">Reference proteome</keyword>
<gene>
    <name evidence="3" type="ORF">RM572_09440</name>
</gene>